<accession>I1YEG3</accession>
<feature type="domain" description="Putative zinc-finger" evidence="1">
    <location>
        <begin position="4"/>
        <end position="38"/>
    </location>
</feature>
<gene>
    <name evidence="2" type="ordered locus">Q7C_125</name>
</gene>
<evidence type="ECO:0000313" key="2">
    <source>
        <dbReference type="EMBL" id="AFJ01306.1"/>
    </source>
</evidence>
<dbReference type="STRING" id="754477.Q7C_125"/>
<dbReference type="AlphaFoldDB" id="I1YEG3"/>
<dbReference type="HOGENOM" id="CLU_179277_1_1_6"/>
<organism evidence="2 3">
    <name type="scientific">Methylophaga frappieri (strain ATCC BAA-2434 / DSM 25690 / JAM7)</name>
    <dbReference type="NCBI Taxonomy" id="754477"/>
    <lineage>
        <taxon>Bacteria</taxon>
        <taxon>Pseudomonadati</taxon>
        <taxon>Pseudomonadota</taxon>
        <taxon>Gammaproteobacteria</taxon>
        <taxon>Thiotrichales</taxon>
        <taxon>Piscirickettsiaceae</taxon>
        <taxon>Methylophaga</taxon>
    </lineage>
</organism>
<dbReference type="Gene3D" id="1.10.10.1320">
    <property type="entry name" value="Anti-sigma factor, zinc-finger domain"/>
    <property type="match status" value="1"/>
</dbReference>
<sequence length="80" mass="9599">MFRCKDIAHHASDYLDQQLTWRQRLAFKLHLFICRNCRQYVHQIGQTVAGIRLMAVKQQNTLTTDQKKMAENLQKIRRKN</sequence>
<dbReference type="Pfam" id="PF13490">
    <property type="entry name" value="zf-HC2"/>
    <property type="match status" value="1"/>
</dbReference>
<proteinExistence type="predicted"/>
<keyword evidence="3" id="KW-1185">Reference proteome</keyword>
<dbReference type="PATRIC" id="fig|754477.3.peg.124"/>
<dbReference type="KEGG" id="mec:Q7C_125"/>
<dbReference type="InterPro" id="IPR027383">
    <property type="entry name" value="Znf_put"/>
</dbReference>
<dbReference type="InterPro" id="IPR041916">
    <property type="entry name" value="Anti_sigma_zinc_sf"/>
</dbReference>
<dbReference type="RefSeq" id="WP_014702756.1">
    <property type="nucleotide sequence ID" value="NC_017856.1"/>
</dbReference>
<protein>
    <recommendedName>
        <fullName evidence="1">Putative zinc-finger domain-containing protein</fullName>
    </recommendedName>
</protein>
<dbReference type="OrthoDB" id="8374021at2"/>
<dbReference type="EMBL" id="CP003380">
    <property type="protein sequence ID" value="AFJ01306.1"/>
    <property type="molecule type" value="Genomic_DNA"/>
</dbReference>
<name>I1YEG3_METFJ</name>
<reference evidence="2 3" key="1">
    <citation type="journal article" date="2012" name="J. Bacteriol.">
        <title>Complete genome sequences of Methylophaga sp. strain JAM1 and Methylophaga sp. strain JAM7.</title>
        <authorList>
            <person name="Villeneuve C."/>
            <person name="Martineau C."/>
            <person name="Mauffrey F."/>
            <person name="Villemur R."/>
        </authorList>
    </citation>
    <scope>NUCLEOTIDE SEQUENCE [LARGE SCALE GENOMIC DNA]</scope>
    <source>
        <strain evidence="2 3">JAM7</strain>
    </source>
</reference>
<evidence type="ECO:0000259" key="1">
    <source>
        <dbReference type="Pfam" id="PF13490"/>
    </source>
</evidence>
<evidence type="ECO:0000313" key="3">
    <source>
        <dbReference type="Proteomes" id="UP000009145"/>
    </source>
</evidence>
<dbReference type="Proteomes" id="UP000009145">
    <property type="component" value="Chromosome"/>
</dbReference>